<comment type="subcellular location">
    <subcellularLocation>
        <location evidence="1">Endosome membrane</location>
        <topology evidence="1">Peripheral membrane protein</topology>
        <orientation evidence="1">Cytoplasmic side</orientation>
    </subcellularLocation>
    <subcellularLocation>
        <location evidence="2">Late endosome membrane</location>
    </subcellularLocation>
    <subcellularLocation>
        <location evidence="3">Lysosome membrane</location>
        <topology evidence="3">Peripheral membrane protein</topology>
        <orientation evidence="3">Cytoplasmic side</orientation>
    </subcellularLocation>
</comment>
<feature type="domain" description="LITAF" evidence="10">
    <location>
        <begin position="117"/>
        <end position="201"/>
    </location>
</feature>
<dbReference type="GO" id="GO:0098560">
    <property type="term" value="C:cytoplasmic side of late endosome membrane"/>
    <property type="evidence" value="ECO:0007669"/>
    <property type="project" value="TreeGrafter"/>
</dbReference>
<name>A0A2D0PYC1_ICTPU</name>
<keyword evidence="9" id="KW-0812">Transmembrane</keyword>
<evidence type="ECO:0000256" key="5">
    <source>
        <dbReference type="ARBA" id="ARBA00022723"/>
    </source>
</evidence>
<evidence type="ECO:0000313" key="12">
    <source>
        <dbReference type="RefSeq" id="XP_017310115.1"/>
    </source>
</evidence>
<sequence>MAATSKQQKLQRINEELHKLTLHRDQLNSRLRLLALLKEFRQNAGYHAEAVGEPTENDEYERIQEELKALSERKLALQALRETLEGTSKSCDTLSTPQKYDPSGNEIFIVERPPSYPAPQVISDIQKLPRHPSQIQCPYCEQYITTEVSTVIGNTTWLVCLVSTFIGCVAGCCLIPFCISAFKDVVHKCPKCRSHIHTCTKM</sequence>
<reference evidence="12" key="2">
    <citation type="submission" date="2025-08" db="UniProtKB">
        <authorList>
            <consortium name="RefSeq"/>
        </authorList>
    </citation>
    <scope>IDENTIFICATION</scope>
    <source>
        <tissue evidence="12">Blood</tissue>
    </source>
</reference>
<dbReference type="SMART" id="SM00714">
    <property type="entry name" value="LITAF"/>
    <property type="match status" value="1"/>
</dbReference>
<keyword evidence="5" id="KW-0479">Metal-binding</keyword>
<comment type="similarity">
    <text evidence="4">Belongs to the CDIP1/LITAF family.</text>
</comment>
<dbReference type="GO" id="GO:0098574">
    <property type="term" value="C:cytoplasmic side of lysosomal membrane"/>
    <property type="evidence" value="ECO:0007669"/>
    <property type="project" value="TreeGrafter"/>
</dbReference>
<keyword evidence="7 9" id="KW-0472">Membrane</keyword>
<dbReference type="GO" id="GO:0005634">
    <property type="term" value="C:nucleus"/>
    <property type="evidence" value="ECO:0007669"/>
    <property type="project" value="TreeGrafter"/>
</dbReference>
<protein>
    <submittedName>
        <fullName evidence="12">Cell death-inducing p53-target protein 1 isoform X1</fullName>
    </submittedName>
</protein>
<organism evidence="11 12">
    <name type="scientific">Ictalurus punctatus</name>
    <name type="common">Channel catfish</name>
    <name type="synonym">Silurus punctatus</name>
    <dbReference type="NCBI Taxonomy" id="7998"/>
    <lineage>
        <taxon>Eukaryota</taxon>
        <taxon>Metazoa</taxon>
        <taxon>Chordata</taxon>
        <taxon>Craniata</taxon>
        <taxon>Vertebrata</taxon>
        <taxon>Euteleostomi</taxon>
        <taxon>Actinopterygii</taxon>
        <taxon>Neopterygii</taxon>
        <taxon>Teleostei</taxon>
        <taxon>Ostariophysi</taxon>
        <taxon>Siluriformes</taxon>
        <taxon>Ictaluridae</taxon>
        <taxon>Ictalurus</taxon>
    </lineage>
</organism>
<evidence type="ECO:0000256" key="1">
    <source>
        <dbReference type="ARBA" id="ARBA00004125"/>
    </source>
</evidence>
<evidence type="ECO:0000256" key="4">
    <source>
        <dbReference type="ARBA" id="ARBA00005975"/>
    </source>
</evidence>
<keyword evidence="6" id="KW-0862">Zinc</keyword>
<evidence type="ECO:0000256" key="6">
    <source>
        <dbReference type="ARBA" id="ARBA00022833"/>
    </source>
</evidence>
<feature type="coiled-coil region" evidence="8">
    <location>
        <begin position="10"/>
        <end position="87"/>
    </location>
</feature>
<dbReference type="PROSITE" id="PS51837">
    <property type="entry name" value="LITAF"/>
    <property type="match status" value="1"/>
</dbReference>
<dbReference type="RefSeq" id="XP_017310115.1">
    <property type="nucleotide sequence ID" value="XM_017454626.3"/>
</dbReference>
<evidence type="ECO:0000256" key="2">
    <source>
        <dbReference type="ARBA" id="ARBA00004414"/>
    </source>
</evidence>
<dbReference type="InterPro" id="IPR006629">
    <property type="entry name" value="LITAF"/>
</dbReference>
<dbReference type="GeneID" id="108257145"/>
<gene>
    <name evidence="12" type="primary">LOC108257145</name>
</gene>
<keyword evidence="11" id="KW-1185">Reference proteome</keyword>
<dbReference type="PANTHER" id="PTHR23292">
    <property type="entry name" value="LIPOPOLYSACCHARIDE-INDUCED TUMOR NECROSIS FACTOR-ALPHA FACTOR"/>
    <property type="match status" value="1"/>
</dbReference>
<evidence type="ECO:0000256" key="8">
    <source>
        <dbReference type="SAM" id="Coils"/>
    </source>
</evidence>
<evidence type="ECO:0000313" key="11">
    <source>
        <dbReference type="Proteomes" id="UP000221080"/>
    </source>
</evidence>
<keyword evidence="8" id="KW-0175">Coiled coil</keyword>
<keyword evidence="9" id="KW-1133">Transmembrane helix</keyword>
<reference evidence="11" key="1">
    <citation type="journal article" date="2016" name="Nat. Commun.">
        <title>The channel catfish genome sequence provides insights into the evolution of scale formation in teleosts.</title>
        <authorList>
            <person name="Liu Z."/>
            <person name="Liu S."/>
            <person name="Yao J."/>
            <person name="Bao L."/>
            <person name="Zhang J."/>
            <person name="Li Y."/>
            <person name="Jiang C."/>
            <person name="Sun L."/>
            <person name="Wang R."/>
            <person name="Zhang Y."/>
            <person name="Zhou T."/>
            <person name="Zeng Q."/>
            <person name="Fu Q."/>
            <person name="Gao S."/>
            <person name="Li N."/>
            <person name="Koren S."/>
            <person name="Jiang Y."/>
            <person name="Zimin A."/>
            <person name="Xu P."/>
            <person name="Phillippy A.M."/>
            <person name="Geng X."/>
            <person name="Song L."/>
            <person name="Sun F."/>
            <person name="Li C."/>
            <person name="Wang X."/>
            <person name="Chen A."/>
            <person name="Jin Y."/>
            <person name="Yuan Z."/>
            <person name="Yang Y."/>
            <person name="Tan S."/>
            <person name="Peatman E."/>
            <person name="Lu J."/>
            <person name="Qin Z."/>
            <person name="Dunham R."/>
            <person name="Li Z."/>
            <person name="Sonstegard T."/>
            <person name="Feng J."/>
            <person name="Danzmann R.G."/>
            <person name="Schroeder S."/>
            <person name="Scheffler B."/>
            <person name="Duke M.V."/>
            <person name="Ballard L."/>
            <person name="Kucuktas H."/>
            <person name="Kaltenboeck L."/>
            <person name="Liu H."/>
            <person name="Armbruster J."/>
            <person name="Xie Y."/>
            <person name="Kirby M.L."/>
            <person name="Tian Y."/>
            <person name="Flanagan M.E."/>
            <person name="Mu W."/>
            <person name="Waldbieser G.C."/>
        </authorList>
    </citation>
    <scope>NUCLEOTIDE SEQUENCE [LARGE SCALE GENOMIC DNA]</scope>
    <source>
        <strain evidence="11">SDA103</strain>
    </source>
</reference>
<dbReference type="Pfam" id="PF10601">
    <property type="entry name" value="zf-LITAF-like"/>
    <property type="match status" value="1"/>
</dbReference>
<dbReference type="AlphaFoldDB" id="A0A2D0PYC1"/>
<evidence type="ECO:0000256" key="7">
    <source>
        <dbReference type="ARBA" id="ARBA00023136"/>
    </source>
</evidence>
<evidence type="ECO:0000256" key="3">
    <source>
        <dbReference type="ARBA" id="ARBA00004630"/>
    </source>
</evidence>
<dbReference type="OrthoDB" id="4713066at2759"/>
<evidence type="ECO:0000259" key="10">
    <source>
        <dbReference type="PROSITE" id="PS51837"/>
    </source>
</evidence>
<accession>A0A2D0PYC1</accession>
<proteinExistence type="inferred from homology"/>
<dbReference type="PANTHER" id="PTHR23292:SF35">
    <property type="entry name" value="LITAF DOMAIN-CONTAINING PROTEIN"/>
    <property type="match status" value="1"/>
</dbReference>
<dbReference type="InterPro" id="IPR037519">
    <property type="entry name" value="LITAF_fam"/>
</dbReference>
<dbReference type="Proteomes" id="UP000221080">
    <property type="component" value="Chromosome 24"/>
</dbReference>
<dbReference type="KEGG" id="ipu:108257145"/>
<evidence type="ECO:0000256" key="9">
    <source>
        <dbReference type="SAM" id="Phobius"/>
    </source>
</evidence>
<dbReference type="GO" id="GO:0008270">
    <property type="term" value="F:zinc ion binding"/>
    <property type="evidence" value="ECO:0007669"/>
    <property type="project" value="TreeGrafter"/>
</dbReference>
<feature type="transmembrane region" description="Helical" evidence="9">
    <location>
        <begin position="156"/>
        <end position="182"/>
    </location>
</feature>